<dbReference type="PANTHER" id="PTHR43479:SF11">
    <property type="entry name" value="ACREF_ENVCD OPERON REPRESSOR-RELATED"/>
    <property type="match status" value="1"/>
</dbReference>
<dbReference type="RefSeq" id="WP_198878239.1">
    <property type="nucleotide sequence ID" value="NZ_JAEKMH010000010.1"/>
</dbReference>
<dbReference type="SUPFAM" id="SSF46689">
    <property type="entry name" value="Homeodomain-like"/>
    <property type="match status" value="1"/>
</dbReference>
<dbReference type="GO" id="GO:0003677">
    <property type="term" value="F:DNA binding"/>
    <property type="evidence" value="ECO:0007669"/>
    <property type="project" value="UniProtKB-UniRule"/>
</dbReference>
<sequence length="169" mass="18597">MIELLEHTDYQDITVQAICDAADVGRSAFYQHFTSKDDLFRSGFDRLRRDLDAAAYAAPEENGSAAPKVIEALFVHAEKHAGLYRSVTTGHGGFIALRIIEGTIAQTLGTALLAEAAIPPAEAEVRALMYASATMAALRWWFQNHNRPERDEMVRLVHSAFAVGNSGRH</sequence>
<dbReference type="PANTHER" id="PTHR43479">
    <property type="entry name" value="ACREF/ENVCD OPERON REPRESSOR-RELATED"/>
    <property type="match status" value="1"/>
</dbReference>
<dbReference type="AlphaFoldDB" id="A0A934J170"/>
<dbReference type="InterPro" id="IPR001647">
    <property type="entry name" value="HTH_TetR"/>
</dbReference>
<dbReference type="Pfam" id="PF00440">
    <property type="entry name" value="TetR_N"/>
    <property type="match status" value="1"/>
</dbReference>
<feature type="domain" description="HTH tetR-type" evidence="3">
    <location>
        <begin position="1"/>
        <end position="51"/>
    </location>
</feature>
<organism evidence="4 5">
    <name type="scientific">Devosia sediminis</name>
    <dbReference type="NCBI Taxonomy" id="2798801"/>
    <lineage>
        <taxon>Bacteria</taxon>
        <taxon>Pseudomonadati</taxon>
        <taxon>Pseudomonadota</taxon>
        <taxon>Alphaproteobacteria</taxon>
        <taxon>Hyphomicrobiales</taxon>
        <taxon>Devosiaceae</taxon>
        <taxon>Devosia</taxon>
    </lineage>
</organism>
<dbReference type="Gene3D" id="1.10.357.10">
    <property type="entry name" value="Tetracycline Repressor, domain 2"/>
    <property type="match status" value="1"/>
</dbReference>
<evidence type="ECO:0000313" key="5">
    <source>
        <dbReference type="Proteomes" id="UP000602124"/>
    </source>
</evidence>
<dbReference type="Proteomes" id="UP000602124">
    <property type="component" value="Unassembled WGS sequence"/>
</dbReference>
<protein>
    <submittedName>
        <fullName evidence="4">Helix-turn-helix transcriptional regulator</fullName>
    </submittedName>
</protein>
<keyword evidence="1 2" id="KW-0238">DNA-binding</keyword>
<evidence type="ECO:0000313" key="4">
    <source>
        <dbReference type="EMBL" id="MBJ3787061.1"/>
    </source>
</evidence>
<evidence type="ECO:0000259" key="3">
    <source>
        <dbReference type="PROSITE" id="PS50977"/>
    </source>
</evidence>
<comment type="caution">
    <text evidence="4">The sequence shown here is derived from an EMBL/GenBank/DDBJ whole genome shotgun (WGS) entry which is preliminary data.</text>
</comment>
<dbReference type="PROSITE" id="PS50977">
    <property type="entry name" value="HTH_TETR_2"/>
    <property type="match status" value="1"/>
</dbReference>
<feature type="DNA-binding region" description="H-T-H motif" evidence="2">
    <location>
        <begin position="14"/>
        <end position="33"/>
    </location>
</feature>
<dbReference type="InterPro" id="IPR009057">
    <property type="entry name" value="Homeodomain-like_sf"/>
</dbReference>
<reference evidence="4" key="1">
    <citation type="submission" date="2020-12" db="EMBL/GenBank/DDBJ databases">
        <title>Devosia sp. MSA67 isolated from Mo River.</title>
        <authorList>
            <person name="Ma F."/>
            <person name="Zi Z."/>
        </authorList>
    </citation>
    <scope>NUCLEOTIDE SEQUENCE</scope>
    <source>
        <strain evidence="4">MSA67</strain>
    </source>
</reference>
<accession>A0A934J170</accession>
<dbReference type="InterPro" id="IPR050624">
    <property type="entry name" value="HTH-type_Tx_Regulator"/>
</dbReference>
<name>A0A934J170_9HYPH</name>
<keyword evidence="5" id="KW-1185">Reference proteome</keyword>
<proteinExistence type="predicted"/>
<evidence type="ECO:0000256" key="1">
    <source>
        <dbReference type="ARBA" id="ARBA00023125"/>
    </source>
</evidence>
<dbReference type="EMBL" id="JAEKMH010000010">
    <property type="protein sequence ID" value="MBJ3787061.1"/>
    <property type="molecule type" value="Genomic_DNA"/>
</dbReference>
<evidence type="ECO:0000256" key="2">
    <source>
        <dbReference type="PROSITE-ProRule" id="PRU00335"/>
    </source>
</evidence>
<gene>
    <name evidence="4" type="ORF">JEQ47_20250</name>
</gene>